<dbReference type="InterPro" id="IPR010737">
    <property type="entry name" value="4-carb_acid_sugar_kinase_N"/>
</dbReference>
<evidence type="ECO:0000256" key="1">
    <source>
        <dbReference type="ARBA" id="ARBA00005715"/>
    </source>
</evidence>
<reference evidence="9 10" key="1">
    <citation type="submission" date="2019-08" db="EMBL/GenBank/DDBJ databases">
        <title>Hyperibacter terrae gen. nov., sp. nov. and Hyperibacter viscosus sp. nov., two new members in the family Rhodospirillaceae isolated from the rhizosphere of Hypericum perforatum.</title>
        <authorList>
            <person name="Noviana Z."/>
        </authorList>
    </citation>
    <scope>NUCLEOTIDE SEQUENCE [LARGE SCALE GENOMIC DNA]</scope>
    <source>
        <strain evidence="9 10">R5959</strain>
    </source>
</reference>
<feature type="domain" description="Four-carbon acid sugar kinase nucleotide binding" evidence="8">
    <location>
        <begin position="274"/>
        <end position="447"/>
    </location>
</feature>
<keyword evidence="10" id="KW-1185">Reference proteome</keyword>
<organism evidence="9 10">
    <name type="scientific">Hypericibacter adhaerens</name>
    <dbReference type="NCBI Taxonomy" id="2602016"/>
    <lineage>
        <taxon>Bacteria</taxon>
        <taxon>Pseudomonadati</taxon>
        <taxon>Pseudomonadota</taxon>
        <taxon>Alphaproteobacteria</taxon>
        <taxon>Rhodospirillales</taxon>
        <taxon>Dongiaceae</taxon>
        <taxon>Hypericibacter</taxon>
    </lineage>
</organism>
<evidence type="ECO:0008006" key="11">
    <source>
        <dbReference type="Google" id="ProtNLM"/>
    </source>
</evidence>
<dbReference type="OrthoDB" id="7686359at2"/>
<dbReference type="KEGG" id="hadh:FRZ61_43890"/>
<sequence>MTESLPRGPVLAWYGDDFTGAAAVMEALTFGGVPAVLFLDVPTRAQLDRFAGFGGIGVAGVARSKSPEWMDRALPPVFSFLKSLGAPLTQYKVCSTFDSSPEIGSIGHAYDIGVPILGGRWTPLLVAAPLVHRYQMFGNLFAGVAGTYYRLDRHPTMSRHPVTPMREADLRIHLGRQTRERIGLIDVVAMKAGTAQAALEQSIARGDRIISLDVADDDTLREAGRLVWQNRSERLFAIGSQGLEYALLAHWHAAGLVAEPSQPPRITRADRVAAVSGSCSPVTAEQILWAQAHGFRVIRLDVTKAVEGSRVWEAEQERAVTAALATLSEGADPLVVTACGPDDSAIDALREALTASGADSSLVNLRIGEGLGQILSRVLRRTKLNRGIIAGGDTSSYATAALGIYALTALASTVAGAALFQAHSENPEQATLEIALKGGQMGSPDYFGRIKLGG</sequence>
<gene>
    <name evidence="9" type="ORF">FRZ61_43890</name>
</gene>
<dbReference type="InterPro" id="IPR031475">
    <property type="entry name" value="NBD_C"/>
</dbReference>
<dbReference type="GO" id="GO:0005524">
    <property type="term" value="F:ATP binding"/>
    <property type="evidence" value="ECO:0007669"/>
    <property type="project" value="UniProtKB-KW"/>
</dbReference>
<keyword evidence="6" id="KW-0119">Carbohydrate metabolism</keyword>
<dbReference type="Pfam" id="PF07005">
    <property type="entry name" value="SBD_N"/>
    <property type="match status" value="1"/>
</dbReference>
<dbReference type="SUPFAM" id="SSF142764">
    <property type="entry name" value="YgbK-like"/>
    <property type="match status" value="1"/>
</dbReference>
<dbReference type="EMBL" id="CP042582">
    <property type="protein sequence ID" value="QEX24448.1"/>
    <property type="molecule type" value="Genomic_DNA"/>
</dbReference>
<evidence type="ECO:0000256" key="4">
    <source>
        <dbReference type="ARBA" id="ARBA00022777"/>
    </source>
</evidence>
<evidence type="ECO:0000259" key="8">
    <source>
        <dbReference type="Pfam" id="PF17042"/>
    </source>
</evidence>
<dbReference type="AlphaFoldDB" id="A0A5J6N374"/>
<evidence type="ECO:0000256" key="3">
    <source>
        <dbReference type="ARBA" id="ARBA00022741"/>
    </source>
</evidence>
<keyword evidence="3" id="KW-0547">Nucleotide-binding</keyword>
<evidence type="ECO:0000256" key="5">
    <source>
        <dbReference type="ARBA" id="ARBA00022840"/>
    </source>
</evidence>
<dbReference type="InterPro" id="IPR037051">
    <property type="entry name" value="4-carb_acid_sugar_kinase_N_sf"/>
</dbReference>
<keyword evidence="5" id="KW-0067">ATP-binding</keyword>
<evidence type="ECO:0000256" key="6">
    <source>
        <dbReference type="ARBA" id="ARBA00023277"/>
    </source>
</evidence>
<dbReference type="Gene3D" id="3.40.50.10840">
    <property type="entry name" value="Putative sugar-binding, N-terminal domain"/>
    <property type="match status" value="1"/>
</dbReference>
<dbReference type="RefSeq" id="WP_151119726.1">
    <property type="nucleotide sequence ID" value="NZ_CP042582.1"/>
</dbReference>
<evidence type="ECO:0000313" key="10">
    <source>
        <dbReference type="Proteomes" id="UP000325797"/>
    </source>
</evidence>
<keyword evidence="2" id="KW-0808">Transferase</keyword>
<keyword evidence="4" id="KW-0418">Kinase</keyword>
<dbReference type="Gene3D" id="3.40.980.20">
    <property type="entry name" value="Four-carbon acid sugar kinase, nucleotide binding domain"/>
    <property type="match status" value="1"/>
</dbReference>
<evidence type="ECO:0000256" key="2">
    <source>
        <dbReference type="ARBA" id="ARBA00022679"/>
    </source>
</evidence>
<feature type="domain" description="Four-carbon acid sugar kinase N-terminal" evidence="7">
    <location>
        <begin position="11"/>
        <end position="247"/>
    </location>
</feature>
<dbReference type="InterPro" id="IPR042213">
    <property type="entry name" value="NBD_C_sf"/>
</dbReference>
<protein>
    <recommendedName>
        <fullName evidence="11">Type III effector</fullName>
    </recommendedName>
</protein>
<dbReference type="Pfam" id="PF17042">
    <property type="entry name" value="NBD_C"/>
    <property type="match status" value="1"/>
</dbReference>
<proteinExistence type="inferred from homology"/>
<dbReference type="GO" id="GO:0016301">
    <property type="term" value="F:kinase activity"/>
    <property type="evidence" value="ECO:0007669"/>
    <property type="project" value="UniProtKB-KW"/>
</dbReference>
<evidence type="ECO:0000259" key="7">
    <source>
        <dbReference type="Pfam" id="PF07005"/>
    </source>
</evidence>
<dbReference type="Proteomes" id="UP000325797">
    <property type="component" value="Chromosome"/>
</dbReference>
<accession>A0A5J6N374</accession>
<comment type="similarity">
    <text evidence="1">Belongs to the four-carbon acid sugar kinase family.</text>
</comment>
<evidence type="ECO:0000313" key="9">
    <source>
        <dbReference type="EMBL" id="QEX24448.1"/>
    </source>
</evidence>
<name>A0A5J6N374_9PROT</name>